<keyword evidence="7" id="KW-1005">Bacterial flagellum biogenesis</keyword>
<accession>A0A150WSV2</accession>
<evidence type="ECO:0000256" key="4">
    <source>
        <dbReference type="ARBA" id="ARBA00022692"/>
    </source>
</evidence>
<proteinExistence type="inferred from homology"/>
<dbReference type="Gene3D" id="3.40.30.60">
    <property type="entry name" value="FHIPEP family, domain 1"/>
    <property type="match status" value="1"/>
</dbReference>
<dbReference type="GO" id="GO:0009306">
    <property type="term" value="P:protein secretion"/>
    <property type="evidence" value="ECO:0007669"/>
    <property type="project" value="InterPro"/>
</dbReference>
<dbReference type="NCBIfam" id="TIGR01398">
    <property type="entry name" value="FlhA"/>
    <property type="match status" value="1"/>
</dbReference>
<gene>
    <name evidence="7 8" type="primary">flhA</name>
    <name evidence="8" type="ORF">AZI85_17305</name>
    <name evidence="9" type="ORF">AZI87_04030</name>
</gene>
<evidence type="ECO:0000256" key="3">
    <source>
        <dbReference type="ARBA" id="ARBA00022475"/>
    </source>
</evidence>
<dbReference type="InterPro" id="IPR025505">
    <property type="entry name" value="FHIPEP_CS"/>
</dbReference>
<comment type="similarity">
    <text evidence="2 7">Belongs to the FHIPEP (flagella/HR/invasion proteins export pore) family.</text>
</comment>
<dbReference type="GO" id="GO:0044780">
    <property type="term" value="P:bacterial-type flagellum assembly"/>
    <property type="evidence" value="ECO:0007669"/>
    <property type="project" value="InterPro"/>
</dbReference>
<dbReference type="EMBL" id="LUKD01000001">
    <property type="protein sequence ID" value="KYG68428.1"/>
    <property type="molecule type" value="Genomic_DNA"/>
</dbReference>
<keyword evidence="7" id="KW-0813">Transport</keyword>
<keyword evidence="7" id="KW-0653">Protein transport</keyword>
<reference evidence="10 11" key="1">
    <citation type="submission" date="2016-03" db="EMBL/GenBank/DDBJ databases">
        <authorList>
            <person name="Ploux O."/>
        </authorList>
    </citation>
    <scope>NUCLEOTIDE SEQUENCE [LARGE SCALE GENOMIC DNA]</scope>
    <source>
        <strain evidence="8 10">BER2</strain>
        <strain evidence="9 11">EC13</strain>
    </source>
</reference>
<evidence type="ECO:0000313" key="10">
    <source>
        <dbReference type="Proteomes" id="UP000075391"/>
    </source>
</evidence>
<dbReference type="InterPro" id="IPR042196">
    <property type="entry name" value="FHIPEP_4"/>
</dbReference>
<dbReference type="GO" id="GO:0005886">
    <property type="term" value="C:plasma membrane"/>
    <property type="evidence" value="ECO:0007669"/>
    <property type="project" value="UniProtKB-SubCell"/>
</dbReference>
<keyword evidence="7" id="KW-1006">Bacterial flagellum protein export</keyword>
<dbReference type="PIRSF" id="PIRSF005419">
    <property type="entry name" value="FlhA"/>
    <property type="match status" value="1"/>
</dbReference>
<dbReference type="PANTHER" id="PTHR30161">
    <property type="entry name" value="FLAGELLAR EXPORT PROTEIN, MEMBRANE FLHA SUBUNIT-RELATED"/>
    <property type="match status" value="1"/>
</dbReference>
<evidence type="ECO:0000313" key="9">
    <source>
        <dbReference type="EMBL" id="KYG68428.1"/>
    </source>
</evidence>
<feature type="transmembrane region" description="Helical" evidence="7">
    <location>
        <begin position="207"/>
        <end position="227"/>
    </location>
</feature>
<evidence type="ECO:0000313" key="8">
    <source>
        <dbReference type="EMBL" id="KYG67567.1"/>
    </source>
</evidence>
<dbReference type="PANTHER" id="PTHR30161:SF1">
    <property type="entry name" value="FLAGELLAR BIOSYNTHESIS PROTEIN FLHA-RELATED"/>
    <property type="match status" value="1"/>
</dbReference>
<sequence length="699" mass="76077">MDQLFQFLKRFDKITKNTDLFIAFGLLAILAVMIIPLPPFMLDMSLTFSLAISVLILLVAIYTDRALDFTSFPSLLLMTTLFRLSLNVATTRLILTHGHEGEKAAGSVIASFANFVVGGNYVIGFVMFIILMVINFMVITKGSERVAEVAARFTLDAMPGKQMSIDAELNSGHITEAEARKRRKQIEGEADFYGAMDGASKFVRGDAIAGIIITIINILGGLGIGVIQKGLDIGTAAKYYTMLTIGDGLLCQIPAIVISTAAGIIVTRTSNSDKDVGEEVTGQLFVKPRAVMIAGGVLILLGLIPGLPTVPFLVMGGLLCGTSWVIKKARLEKAEAEKKQSDAALTAPKKENIETMLPLDMVELEVGYGLINIVESDSSGDLLERIVSIRKQFALDLGIVVPSIHIRDNLQLAPGEYRVLIKGNKVGGGLLRPESLLAMDPGNVAERIDGIATKEPAFGLDALWISPARKEDAEIAGYTVVDLPTVMATHLTEIVRAHAHELLGRQEASTLIENFKKSHPKVVEELIPDMLSLGSVVRVLQNLLKEQVSIRDLLTIFETLADEAPRNKDIEVLTEQVRRNLARGITAKYTTDQGNIPVMTLHPIIEELIANSLLQTEQGVQLVMDPNTAHRLINEIARTVENHPEVASQPILLTSPTSRRHLYKLTSRFIPQLVVLSHNELTSDADVQSVALVEMSHAG</sequence>
<evidence type="ECO:0000256" key="6">
    <source>
        <dbReference type="ARBA" id="ARBA00023136"/>
    </source>
</evidence>
<evidence type="ECO:0000256" key="1">
    <source>
        <dbReference type="ARBA" id="ARBA00004651"/>
    </source>
</evidence>
<dbReference type="EMBL" id="LUKF01000009">
    <property type="protein sequence ID" value="KYG67567.1"/>
    <property type="molecule type" value="Genomic_DNA"/>
</dbReference>
<dbReference type="InterPro" id="IPR042194">
    <property type="entry name" value="FHIPEP_1"/>
</dbReference>
<dbReference type="PROSITE" id="PS00994">
    <property type="entry name" value="FHIPEP"/>
    <property type="match status" value="1"/>
</dbReference>
<feature type="transmembrane region" description="Helical" evidence="7">
    <location>
        <begin position="115"/>
        <end position="138"/>
    </location>
</feature>
<keyword evidence="6 7" id="KW-0472">Membrane</keyword>
<dbReference type="Gene3D" id="1.10.8.540">
    <property type="entry name" value="FHIPEP family, domain 3"/>
    <property type="match status" value="1"/>
</dbReference>
<evidence type="ECO:0000256" key="2">
    <source>
        <dbReference type="ARBA" id="ARBA00008835"/>
    </source>
</evidence>
<evidence type="ECO:0000256" key="7">
    <source>
        <dbReference type="RuleBase" id="RU364093"/>
    </source>
</evidence>
<keyword evidence="5 7" id="KW-1133">Transmembrane helix</keyword>
<feature type="transmembrane region" description="Helical" evidence="7">
    <location>
        <begin position="239"/>
        <end position="266"/>
    </location>
</feature>
<dbReference type="AlphaFoldDB" id="A0A150WSV2"/>
<dbReference type="Proteomes" id="UP000075799">
    <property type="component" value="Unassembled WGS sequence"/>
</dbReference>
<dbReference type="Gene3D" id="3.40.50.12790">
    <property type="entry name" value="FHIPEP family, domain 4"/>
    <property type="match status" value="1"/>
</dbReference>
<comment type="subcellular location">
    <subcellularLocation>
        <location evidence="1 7">Cell membrane</location>
        <topology evidence="1 7">Multi-pass membrane protein</topology>
    </subcellularLocation>
</comment>
<dbReference type="RefSeq" id="WP_063205124.1">
    <property type="nucleotide sequence ID" value="NZ_CP168967.1"/>
</dbReference>
<dbReference type="InterPro" id="IPR001712">
    <property type="entry name" value="T3SS_FHIPEP"/>
</dbReference>
<dbReference type="PRINTS" id="PR00949">
    <property type="entry name" value="TYPE3IMAPROT"/>
</dbReference>
<comment type="function">
    <text evidence="7">Required for formation of the rod structure of the flagellar apparatus. Together with FliI and FliH, may constitute the export apparatus of flagellin.</text>
</comment>
<organism evidence="8 10">
    <name type="scientific">Bdellovibrio bacteriovorus</name>
    <dbReference type="NCBI Taxonomy" id="959"/>
    <lineage>
        <taxon>Bacteria</taxon>
        <taxon>Pseudomonadati</taxon>
        <taxon>Bdellovibrionota</taxon>
        <taxon>Bdellovibrionia</taxon>
        <taxon>Bdellovibrionales</taxon>
        <taxon>Pseudobdellovibrionaceae</taxon>
        <taxon>Bdellovibrio</taxon>
    </lineage>
</organism>
<dbReference type="InterPro" id="IPR006301">
    <property type="entry name" value="FlhA"/>
</dbReference>
<evidence type="ECO:0000256" key="5">
    <source>
        <dbReference type="ARBA" id="ARBA00022989"/>
    </source>
</evidence>
<comment type="caution">
    <text evidence="8">The sequence shown here is derived from an EMBL/GenBank/DDBJ whole genome shotgun (WGS) entry which is preliminary data.</text>
</comment>
<dbReference type="OrthoDB" id="5287428at2"/>
<feature type="transmembrane region" description="Helical" evidence="7">
    <location>
        <begin position="20"/>
        <end position="38"/>
    </location>
</feature>
<evidence type="ECO:0000313" key="11">
    <source>
        <dbReference type="Proteomes" id="UP000075799"/>
    </source>
</evidence>
<keyword evidence="4 7" id="KW-0812">Transmembrane</keyword>
<feature type="transmembrane region" description="Helical" evidence="7">
    <location>
        <begin position="286"/>
        <end position="304"/>
    </location>
</feature>
<keyword evidence="3 7" id="KW-1003">Cell membrane</keyword>
<name>A0A150WSV2_BDEBC</name>
<dbReference type="InterPro" id="IPR042193">
    <property type="entry name" value="FHIPEP_3"/>
</dbReference>
<dbReference type="Proteomes" id="UP000075391">
    <property type="component" value="Unassembled WGS sequence"/>
</dbReference>
<protein>
    <recommendedName>
        <fullName evidence="7">Flagellar biosynthesis protein FlhA</fullName>
    </recommendedName>
</protein>
<feature type="transmembrane region" description="Helical" evidence="7">
    <location>
        <begin position="75"/>
        <end position="95"/>
    </location>
</feature>
<feature type="transmembrane region" description="Helical" evidence="7">
    <location>
        <begin position="44"/>
        <end position="63"/>
    </location>
</feature>
<dbReference type="Pfam" id="PF00771">
    <property type="entry name" value="FHIPEP"/>
    <property type="match status" value="1"/>
</dbReference>